<evidence type="ECO:0000313" key="3">
    <source>
        <dbReference type="Proteomes" id="UP001205890"/>
    </source>
</evidence>
<gene>
    <name evidence="2" type="ORF">NK718_13325</name>
</gene>
<name>A0ABT1LEX0_9HYPH</name>
<keyword evidence="3" id="KW-1185">Reference proteome</keyword>
<keyword evidence="1" id="KW-0732">Signal</keyword>
<accession>A0ABT1LEX0</accession>
<reference evidence="2 3" key="1">
    <citation type="submission" date="2022-07" db="EMBL/GenBank/DDBJ databases">
        <authorList>
            <person name="Li W.-J."/>
            <person name="Deng Q.-Q."/>
        </authorList>
    </citation>
    <scope>NUCLEOTIDE SEQUENCE [LARGE SCALE GENOMIC DNA]</scope>
    <source>
        <strain evidence="2 3">SYSU M60028</strain>
    </source>
</reference>
<feature type="chain" id="PRO_5047410975" description="Lipoprotein" evidence="1">
    <location>
        <begin position="24"/>
        <end position="89"/>
    </location>
</feature>
<feature type="signal peptide" evidence="1">
    <location>
        <begin position="1"/>
        <end position="23"/>
    </location>
</feature>
<proteinExistence type="predicted"/>
<sequence length="89" mass="8760">MAAIDRAALAACLLLTTASLALACPDGAVHAESGMPAIGANAPGAGAKFRPMAEPPAGTAVLRQRIDVTTSSAAMAGDDDVTTGSVPRR</sequence>
<evidence type="ECO:0000256" key="1">
    <source>
        <dbReference type="SAM" id="SignalP"/>
    </source>
</evidence>
<dbReference type="PROSITE" id="PS51257">
    <property type="entry name" value="PROKAR_LIPOPROTEIN"/>
    <property type="match status" value="1"/>
</dbReference>
<dbReference type="Proteomes" id="UP001205890">
    <property type="component" value="Unassembled WGS sequence"/>
</dbReference>
<protein>
    <recommendedName>
        <fullName evidence="4">Lipoprotein</fullName>
    </recommendedName>
</protein>
<organism evidence="2 3">
    <name type="scientific">Alsobacter ponti</name>
    <dbReference type="NCBI Taxonomy" id="2962936"/>
    <lineage>
        <taxon>Bacteria</taxon>
        <taxon>Pseudomonadati</taxon>
        <taxon>Pseudomonadota</taxon>
        <taxon>Alphaproteobacteria</taxon>
        <taxon>Hyphomicrobiales</taxon>
        <taxon>Alsobacteraceae</taxon>
        <taxon>Alsobacter</taxon>
    </lineage>
</organism>
<dbReference type="EMBL" id="JANCLU010000012">
    <property type="protein sequence ID" value="MCP8939501.1"/>
    <property type="molecule type" value="Genomic_DNA"/>
</dbReference>
<evidence type="ECO:0000313" key="2">
    <source>
        <dbReference type="EMBL" id="MCP8939501.1"/>
    </source>
</evidence>
<evidence type="ECO:0008006" key="4">
    <source>
        <dbReference type="Google" id="ProtNLM"/>
    </source>
</evidence>
<comment type="caution">
    <text evidence="2">The sequence shown here is derived from an EMBL/GenBank/DDBJ whole genome shotgun (WGS) entry which is preliminary data.</text>
</comment>
<dbReference type="RefSeq" id="WP_254743105.1">
    <property type="nucleotide sequence ID" value="NZ_JANCLU010000012.1"/>
</dbReference>